<dbReference type="InterPro" id="IPR050297">
    <property type="entry name" value="LipidA_mod_glycosyltrf_83"/>
</dbReference>
<evidence type="ECO:0000256" key="2">
    <source>
        <dbReference type="ARBA" id="ARBA00022475"/>
    </source>
</evidence>
<keyword evidence="5 8" id="KW-0812">Transmembrane</keyword>
<evidence type="ECO:0000259" key="9">
    <source>
        <dbReference type="Pfam" id="PF13231"/>
    </source>
</evidence>
<dbReference type="PANTHER" id="PTHR33908">
    <property type="entry name" value="MANNOSYLTRANSFERASE YKCB-RELATED"/>
    <property type="match status" value="1"/>
</dbReference>
<evidence type="ECO:0000256" key="7">
    <source>
        <dbReference type="ARBA" id="ARBA00023136"/>
    </source>
</evidence>
<organism evidence="10">
    <name type="scientific">hydrothermal vent metagenome</name>
    <dbReference type="NCBI Taxonomy" id="652676"/>
    <lineage>
        <taxon>unclassified sequences</taxon>
        <taxon>metagenomes</taxon>
        <taxon>ecological metagenomes</taxon>
    </lineage>
</organism>
<reference evidence="10" key="1">
    <citation type="submission" date="2018-06" db="EMBL/GenBank/DDBJ databases">
        <authorList>
            <person name="Zhirakovskaya E."/>
        </authorList>
    </citation>
    <scope>NUCLEOTIDE SEQUENCE</scope>
</reference>
<feature type="transmembrane region" description="Helical" evidence="8">
    <location>
        <begin position="306"/>
        <end position="327"/>
    </location>
</feature>
<evidence type="ECO:0000256" key="5">
    <source>
        <dbReference type="ARBA" id="ARBA00022692"/>
    </source>
</evidence>
<sequence>MEVSNRFYTRLCLATVAFFSLFRLSVMGRVGLGDSESYYWAWSQHLDFSYYDHPPMVAWLIRLFTGLGGDTSFMVRLPSVLLFIVLGWLFYRISMDMFDDARVAFYSILTFNLTPVFGIAALQMVPDIPSAVCYLAYVLILSRLLKNQGPGWLWYVLGVVLGVGALGKYFAILLVPSTLILVAVVPEYRFWFKRPEPYIMGLVALFVFAPVFIWNFTNDWPSFRFHLTDRHSGAGFSLRNLEKLVAGQALYMTPLYLAGFLWAVIKGTGKALSGDRRYAALVSFSFPTLLFFYIVCAWTSESEPHWPAFGYLTATIMMCSLGIEGIDRQGTKIPARLKAGFFTATGLAGIAFILFYVHLFHPILPIKPKYDIVNELYGWDKVGANVERIFNERPIGERSNTFLLARHWVLCSQLMFSTGGRLQVACINKHRDQFDFWDDEKKLIGKNAIIITDLRFDEPPDTLYRFDTVEKIMEIPVKRGGSVVRKFTIWTGEGFGGSK</sequence>
<feature type="transmembrane region" description="Helical" evidence="8">
    <location>
        <begin position="277"/>
        <end position="300"/>
    </location>
</feature>
<feature type="transmembrane region" description="Helical" evidence="8">
    <location>
        <begin position="152"/>
        <end position="185"/>
    </location>
</feature>
<keyword evidence="3" id="KW-0328">Glycosyltransferase</keyword>
<protein>
    <recommendedName>
        <fullName evidence="9">Glycosyltransferase RgtA/B/C/D-like domain-containing protein</fullName>
    </recommendedName>
</protein>
<dbReference type="GO" id="GO:0008610">
    <property type="term" value="P:lipid biosynthetic process"/>
    <property type="evidence" value="ECO:0007669"/>
    <property type="project" value="UniProtKB-ARBA"/>
</dbReference>
<evidence type="ECO:0000256" key="4">
    <source>
        <dbReference type="ARBA" id="ARBA00022679"/>
    </source>
</evidence>
<evidence type="ECO:0000256" key="3">
    <source>
        <dbReference type="ARBA" id="ARBA00022676"/>
    </source>
</evidence>
<dbReference type="GO" id="GO:0016763">
    <property type="term" value="F:pentosyltransferase activity"/>
    <property type="evidence" value="ECO:0007669"/>
    <property type="project" value="TreeGrafter"/>
</dbReference>
<proteinExistence type="predicted"/>
<keyword evidence="4" id="KW-0808">Transferase</keyword>
<dbReference type="PANTHER" id="PTHR33908:SF11">
    <property type="entry name" value="MEMBRANE PROTEIN"/>
    <property type="match status" value="1"/>
</dbReference>
<keyword evidence="6 8" id="KW-1133">Transmembrane helix</keyword>
<feature type="transmembrane region" description="Helical" evidence="8">
    <location>
        <begin position="245"/>
        <end position="265"/>
    </location>
</feature>
<dbReference type="Pfam" id="PF13231">
    <property type="entry name" value="PMT_2"/>
    <property type="match status" value="1"/>
</dbReference>
<feature type="domain" description="Glycosyltransferase RgtA/B/C/D-like" evidence="9">
    <location>
        <begin position="52"/>
        <end position="214"/>
    </location>
</feature>
<dbReference type="GO" id="GO:0005886">
    <property type="term" value="C:plasma membrane"/>
    <property type="evidence" value="ECO:0007669"/>
    <property type="project" value="UniProtKB-SubCell"/>
</dbReference>
<dbReference type="InterPro" id="IPR038731">
    <property type="entry name" value="RgtA/B/C-like"/>
</dbReference>
<evidence type="ECO:0000256" key="8">
    <source>
        <dbReference type="SAM" id="Phobius"/>
    </source>
</evidence>
<feature type="transmembrane region" description="Helical" evidence="8">
    <location>
        <begin position="197"/>
        <end position="217"/>
    </location>
</feature>
<dbReference type="AlphaFoldDB" id="A0A3B1BTZ5"/>
<feature type="transmembrane region" description="Helical" evidence="8">
    <location>
        <begin position="339"/>
        <end position="359"/>
    </location>
</feature>
<feature type="transmembrane region" description="Helical" evidence="8">
    <location>
        <begin position="73"/>
        <end position="91"/>
    </location>
</feature>
<evidence type="ECO:0000313" key="10">
    <source>
        <dbReference type="EMBL" id="VAX17991.1"/>
    </source>
</evidence>
<dbReference type="EMBL" id="UOGA01000110">
    <property type="protein sequence ID" value="VAX17991.1"/>
    <property type="molecule type" value="Genomic_DNA"/>
</dbReference>
<comment type="subcellular location">
    <subcellularLocation>
        <location evidence="1">Cell membrane</location>
        <topology evidence="1">Multi-pass membrane protein</topology>
    </subcellularLocation>
</comment>
<evidence type="ECO:0000256" key="6">
    <source>
        <dbReference type="ARBA" id="ARBA00022989"/>
    </source>
</evidence>
<feature type="transmembrane region" description="Helical" evidence="8">
    <location>
        <begin position="103"/>
        <end position="125"/>
    </location>
</feature>
<name>A0A3B1BTZ5_9ZZZZ</name>
<accession>A0A3B1BTZ5</accession>
<keyword evidence="2" id="KW-1003">Cell membrane</keyword>
<keyword evidence="7 8" id="KW-0472">Membrane</keyword>
<evidence type="ECO:0000256" key="1">
    <source>
        <dbReference type="ARBA" id="ARBA00004651"/>
    </source>
</evidence>
<gene>
    <name evidence="10" type="ORF">MNBD_NITROSPINAE04-138</name>
</gene>